<feature type="region of interest" description="Disordered" evidence="4">
    <location>
        <begin position="145"/>
        <end position="174"/>
    </location>
</feature>
<dbReference type="InterPro" id="IPR000792">
    <property type="entry name" value="Tscrpt_reg_LuxR_C"/>
</dbReference>
<dbReference type="GO" id="GO:0006355">
    <property type="term" value="P:regulation of DNA-templated transcription"/>
    <property type="evidence" value="ECO:0007669"/>
    <property type="project" value="InterPro"/>
</dbReference>
<evidence type="ECO:0000256" key="3">
    <source>
        <dbReference type="PROSITE-ProRule" id="PRU00169"/>
    </source>
</evidence>
<dbReference type="PRINTS" id="PR00038">
    <property type="entry name" value="HTHLUXR"/>
</dbReference>
<comment type="caution">
    <text evidence="7">The sequence shown here is derived from an EMBL/GenBank/DDBJ whole genome shotgun (WGS) entry which is preliminary data.</text>
</comment>
<dbReference type="Pfam" id="PF00196">
    <property type="entry name" value="GerE"/>
    <property type="match status" value="1"/>
</dbReference>
<dbReference type="GO" id="GO:0003677">
    <property type="term" value="F:DNA binding"/>
    <property type="evidence" value="ECO:0007669"/>
    <property type="project" value="UniProtKB-KW"/>
</dbReference>
<evidence type="ECO:0000256" key="4">
    <source>
        <dbReference type="SAM" id="MobiDB-lite"/>
    </source>
</evidence>
<dbReference type="RefSeq" id="WP_162424545.1">
    <property type="nucleotide sequence ID" value="NZ_WVIE01000023.1"/>
</dbReference>
<evidence type="ECO:0000313" key="7">
    <source>
        <dbReference type="EMBL" id="NDJ19016.1"/>
    </source>
</evidence>
<dbReference type="InterPro" id="IPR058245">
    <property type="entry name" value="NreC/VraR/RcsB-like_REC"/>
</dbReference>
<feature type="compositionally biased region" description="Polar residues" evidence="4">
    <location>
        <begin position="156"/>
        <end position="170"/>
    </location>
</feature>
<evidence type="ECO:0000313" key="8">
    <source>
        <dbReference type="Proteomes" id="UP000646053"/>
    </source>
</evidence>
<dbReference type="InterPro" id="IPR001789">
    <property type="entry name" value="Sig_transdc_resp-reg_receiver"/>
</dbReference>
<reference evidence="7" key="1">
    <citation type="submission" date="2019-12" db="EMBL/GenBank/DDBJ databases">
        <title>High-Quality draft genome sequences of three cyanobacteria isolated from the limestone walls of the Old Cathedral of Coimbra.</title>
        <authorList>
            <person name="Tiago I."/>
            <person name="Soares F."/>
            <person name="Portugal A."/>
        </authorList>
    </citation>
    <scope>NUCLEOTIDE SEQUENCE</scope>
    <source>
        <strain evidence="7">A</strain>
    </source>
</reference>
<protein>
    <submittedName>
        <fullName evidence="7">Response regulator</fullName>
    </submittedName>
</protein>
<sequence length="242" mass="26115">MTEKILRILLAEDDELFRLGSKMRLQQESGLEIAAEAEDGETAVELVKQYPLDLVLLDVGLPGSGGIEACRQIKQAVPDLPILVLTSHSKAHLIARLIIAGAQGYCLKGIPAEKLILAVRSVAAGASWWDQTATTAIQAAFQPENSGSVKADQPVEATSTNSLTPHSNPLENPLTPREQEILRLIALGKSNHEIAELLYITSGTVRVHVHAILQKLEVRDRTQAAVLAIQKHLVNVGSSPLK</sequence>
<feature type="domain" description="HTH luxR-type" evidence="5">
    <location>
        <begin position="167"/>
        <end position="232"/>
    </location>
</feature>
<dbReference type="SUPFAM" id="SSF52172">
    <property type="entry name" value="CheY-like"/>
    <property type="match status" value="1"/>
</dbReference>
<dbReference type="Pfam" id="PF00072">
    <property type="entry name" value="Response_reg"/>
    <property type="match status" value="1"/>
</dbReference>
<evidence type="ECO:0000259" key="5">
    <source>
        <dbReference type="PROSITE" id="PS50043"/>
    </source>
</evidence>
<dbReference type="PANTHER" id="PTHR43214">
    <property type="entry name" value="TWO-COMPONENT RESPONSE REGULATOR"/>
    <property type="match status" value="1"/>
</dbReference>
<dbReference type="CDD" id="cd06170">
    <property type="entry name" value="LuxR_C_like"/>
    <property type="match status" value="1"/>
</dbReference>
<keyword evidence="8" id="KW-1185">Reference proteome</keyword>
<dbReference type="AlphaFoldDB" id="A0A8J7Z6W3"/>
<dbReference type="SMART" id="SM00448">
    <property type="entry name" value="REC"/>
    <property type="match status" value="1"/>
</dbReference>
<dbReference type="InterPro" id="IPR039420">
    <property type="entry name" value="WalR-like"/>
</dbReference>
<evidence type="ECO:0000259" key="6">
    <source>
        <dbReference type="PROSITE" id="PS50110"/>
    </source>
</evidence>
<keyword evidence="1 3" id="KW-0597">Phosphoprotein</keyword>
<gene>
    <name evidence="7" type="ORF">GS601_17280</name>
</gene>
<keyword evidence="2" id="KW-0238">DNA-binding</keyword>
<proteinExistence type="predicted"/>
<accession>A0A8J7Z6W3</accession>
<dbReference type="Proteomes" id="UP000646053">
    <property type="component" value="Unassembled WGS sequence"/>
</dbReference>
<evidence type="ECO:0000256" key="2">
    <source>
        <dbReference type="ARBA" id="ARBA00023125"/>
    </source>
</evidence>
<dbReference type="PROSITE" id="PS50110">
    <property type="entry name" value="RESPONSE_REGULATORY"/>
    <property type="match status" value="1"/>
</dbReference>
<dbReference type="PROSITE" id="PS50043">
    <property type="entry name" value="HTH_LUXR_2"/>
    <property type="match status" value="1"/>
</dbReference>
<name>A0A8J7Z6W3_9CYAN</name>
<evidence type="ECO:0000256" key="1">
    <source>
        <dbReference type="ARBA" id="ARBA00022553"/>
    </source>
</evidence>
<dbReference type="SMART" id="SM00421">
    <property type="entry name" value="HTH_LUXR"/>
    <property type="match status" value="1"/>
</dbReference>
<dbReference type="InterPro" id="IPR016032">
    <property type="entry name" value="Sig_transdc_resp-reg_C-effctor"/>
</dbReference>
<feature type="modified residue" description="4-aspartylphosphate" evidence="3">
    <location>
        <position position="58"/>
    </location>
</feature>
<dbReference type="SUPFAM" id="SSF46894">
    <property type="entry name" value="C-terminal effector domain of the bipartite response regulators"/>
    <property type="match status" value="1"/>
</dbReference>
<dbReference type="GO" id="GO:0000160">
    <property type="term" value="P:phosphorelay signal transduction system"/>
    <property type="evidence" value="ECO:0007669"/>
    <property type="project" value="InterPro"/>
</dbReference>
<dbReference type="Gene3D" id="3.40.50.2300">
    <property type="match status" value="1"/>
</dbReference>
<organism evidence="7 8">
    <name type="scientific">Myxacorys almedinensis A</name>
    <dbReference type="NCBI Taxonomy" id="2690445"/>
    <lineage>
        <taxon>Bacteria</taxon>
        <taxon>Bacillati</taxon>
        <taxon>Cyanobacteriota</taxon>
        <taxon>Cyanophyceae</taxon>
        <taxon>Leptolyngbyales</taxon>
        <taxon>Leptolyngbyaceae</taxon>
        <taxon>Myxacorys</taxon>
        <taxon>Myxacorys almedinensis</taxon>
    </lineage>
</organism>
<dbReference type="EMBL" id="WVIE01000023">
    <property type="protein sequence ID" value="NDJ19016.1"/>
    <property type="molecule type" value="Genomic_DNA"/>
</dbReference>
<dbReference type="InterPro" id="IPR011006">
    <property type="entry name" value="CheY-like_superfamily"/>
</dbReference>
<dbReference type="PROSITE" id="PS00622">
    <property type="entry name" value="HTH_LUXR_1"/>
    <property type="match status" value="1"/>
</dbReference>
<dbReference type="CDD" id="cd17535">
    <property type="entry name" value="REC_NarL-like"/>
    <property type="match status" value="1"/>
</dbReference>
<feature type="domain" description="Response regulatory" evidence="6">
    <location>
        <begin position="7"/>
        <end position="123"/>
    </location>
</feature>